<dbReference type="RefSeq" id="WP_092480404.1">
    <property type="nucleotide sequence ID" value="NZ_FOXW01000004.1"/>
</dbReference>
<dbReference type="InterPro" id="IPR050445">
    <property type="entry name" value="Bact_polysacc_biosynth/exp"/>
</dbReference>
<sequence length="258" mass="28530">MNRVIGVIELGRLIRQKWYWILAFLLIGISSAHILTTYVIVPQYSAETKILVSRPVDSAQALELGDIETNIQMINTYRDIIQDPIVLDKVREELGNTLSEEELKGKMEVITQTDSQIFSIQVVDADPERAALIADTIATIFKENVGSVINIDNAAILSPARIPTEPISPHYLFNIVIGALMGSVFGLGLILVQNLADKKVHDENFAAEHLGWLPLGAISTISKKELIQMNDLIQSIDETKKVSSTEVKHIAGKEPTHV</sequence>
<dbReference type="PANTHER" id="PTHR32309:SF13">
    <property type="entry name" value="FERRIC ENTEROBACTIN TRANSPORT PROTEIN FEPE"/>
    <property type="match status" value="1"/>
</dbReference>
<accession>A0A1I5XD00</accession>
<keyword evidence="8 12" id="KW-1133">Transmembrane helix</keyword>
<evidence type="ECO:0000256" key="12">
    <source>
        <dbReference type="SAM" id="Phobius"/>
    </source>
</evidence>
<evidence type="ECO:0000313" key="14">
    <source>
        <dbReference type="EMBL" id="SFQ29726.1"/>
    </source>
</evidence>
<evidence type="ECO:0000313" key="15">
    <source>
        <dbReference type="Proteomes" id="UP000199136"/>
    </source>
</evidence>
<keyword evidence="15" id="KW-1185">Reference proteome</keyword>
<evidence type="ECO:0000256" key="7">
    <source>
        <dbReference type="ARBA" id="ARBA00022903"/>
    </source>
</evidence>
<feature type="transmembrane region" description="Helical" evidence="12">
    <location>
        <begin position="20"/>
        <end position="41"/>
    </location>
</feature>
<comment type="function">
    <text evidence="11">Required for CpsD phosphorylation. Involved in the regulation of capsular polysaccharide biosynthesis. May be part of a complex that directs the coordinated polymerization and export to the cell surface of the capsular polysaccharide.</text>
</comment>
<organism evidence="14 15">
    <name type="scientific">Desemzia incerta</name>
    <dbReference type="NCBI Taxonomy" id="82801"/>
    <lineage>
        <taxon>Bacteria</taxon>
        <taxon>Bacillati</taxon>
        <taxon>Bacillota</taxon>
        <taxon>Bacilli</taxon>
        <taxon>Lactobacillales</taxon>
        <taxon>Carnobacteriaceae</taxon>
        <taxon>Desemzia</taxon>
    </lineage>
</organism>
<dbReference type="PANTHER" id="PTHR32309">
    <property type="entry name" value="TYROSINE-PROTEIN KINASE"/>
    <property type="match status" value="1"/>
</dbReference>
<dbReference type="STRING" id="82801.SAMN04488506_1356"/>
<evidence type="ECO:0000259" key="13">
    <source>
        <dbReference type="Pfam" id="PF02706"/>
    </source>
</evidence>
<evidence type="ECO:0000256" key="6">
    <source>
        <dbReference type="ARBA" id="ARBA00022692"/>
    </source>
</evidence>
<keyword evidence="7" id="KW-0972">Capsule biogenesis/degradation</keyword>
<evidence type="ECO:0000256" key="11">
    <source>
        <dbReference type="ARBA" id="ARBA00045736"/>
    </source>
</evidence>
<dbReference type="GO" id="GO:0000271">
    <property type="term" value="P:polysaccharide biosynthetic process"/>
    <property type="evidence" value="ECO:0007669"/>
    <property type="project" value="UniProtKB-KW"/>
</dbReference>
<feature type="domain" description="Polysaccharide chain length determinant N-terminal" evidence="13">
    <location>
        <begin position="7"/>
        <end position="94"/>
    </location>
</feature>
<reference evidence="14 15" key="1">
    <citation type="submission" date="2016-10" db="EMBL/GenBank/DDBJ databases">
        <authorList>
            <person name="de Groot N.N."/>
        </authorList>
    </citation>
    <scope>NUCLEOTIDE SEQUENCE [LARGE SCALE GENOMIC DNA]</scope>
    <source>
        <strain evidence="14 15">DSM 20581</strain>
    </source>
</reference>
<evidence type="ECO:0000256" key="3">
    <source>
        <dbReference type="ARBA" id="ARBA00006683"/>
    </source>
</evidence>
<dbReference type="GO" id="GO:0004713">
    <property type="term" value="F:protein tyrosine kinase activity"/>
    <property type="evidence" value="ECO:0007669"/>
    <property type="project" value="TreeGrafter"/>
</dbReference>
<dbReference type="GO" id="GO:0005886">
    <property type="term" value="C:plasma membrane"/>
    <property type="evidence" value="ECO:0007669"/>
    <property type="project" value="UniProtKB-SubCell"/>
</dbReference>
<comment type="similarity">
    <text evidence="3">Belongs to the CpsC/CapA family.</text>
</comment>
<evidence type="ECO:0000256" key="1">
    <source>
        <dbReference type="ARBA" id="ARBA00004651"/>
    </source>
</evidence>
<evidence type="ECO:0000256" key="5">
    <source>
        <dbReference type="ARBA" id="ARBA00022475"/>
    </source>
</evidence>
<keyword evidence="10" id="KW-0270">Exopolysaccharide synthesis</keyword>
<dbReference type="Proteomes" id="UP000199136">
    <property type="component" value="Unassembled WGS sequence"/>
</dbReference>
<keyword evidence="6 12" id="KW-0812">Transmembrane</keyword>
<name>A0A1I5XD00_9LACT</name>
<gene>
    <name evidence="14" type="ORF">SAMN04488506_1356</name>
</gene>
<dbReference type="EMBL" id="FOXW01000004">
    <property type="protein sequence ID" value="SFQ29726.1"/>
    <property type="molecule type" value="Genomic_DNA"/>
</dbReference>
<dbReference type="AlphaFoldDB" id="A0A1I5XD00"/>
<evidence type="ECO:0000256" key="2">
    <source>
        <dbReference type="ARBA" id="ARBA00005132"/>
    </source>
</evidence>
<keyword evidence="9 12" id="KW-0472">Membrane</keyword>
<dbReference type="Pfam" id="PF02706">
    <property type="entry name" value="Wzz"/>
    <property type="match status" value="1"/>
</dbReference>
<evidence type="ECO:0000256" key="4">
    <source>
        <dbReference type="ARBA" id="ARBA00020739"/>
    </source>
</evidence>
<comment type="pathway">
    <text evidence="2">Capsule biogenesis; capsule polysaccharide biosynthesis.</text>
</comment>
<keyword evidence="5" id="KW-1003">Cell membrane</keyword>
<evidence type="ECO:0000256" key="10">
    <source>
        <dbReference type="ARBA" id="ARBA00023169"/>
    </source>
</evidence>
<comment type="subcellular location">
    <subcellularLocation>
        <location evidence="1">Cell membrane</location>
        <topology evidence="1">Multi-pass membrane protein</topology>
    </subcellularLocation>
</comment>
<dbReference type="InterPro" id="IPR003856">
    <property type="entry name" value="LPS_length_determ_N"/>
</dbReference>
<feature type="transmembrane region" description="Helical" evidence="12">
    <location>
        <begin position="171"/>
        <end position="192"/>
    </location>
</feature>
<proteinExistence type="inferred from homology"/>
<dbReference type="OrthoDB" id="2360475at2"/>
<evidence type="ECO:0000256" key="9">
    <source>
        <dbReference type="ARBA" id="ARBA00023136"/>
    </source>
</evidence>
<protein>
    <recommendedName>
        <fullName evidence="4">Capsular polysaccharide biosynthesis protein CpsC</fullName>
    </recommendedName>
</protein>
<evidence type="ECO:0000256" key="8">
    <source>
        <dbReference type="ARBA" id="ARBA00022989"/>
    </source>
</evidence>